<comment type="caution">
    <text evidence="1">The sequence shown here is derived from an EMBL/GenBank/DDBJ whole genome shotgun (WGS) entry which is preliminary data.</text>
</comment>
<feature type="non-terminal residue" evidence="1">
    <location>
        <position position="29"/>
    </location>
</feature>
<dbReference type="AlphaFoldDB" id="A0A484GGT8"/>
<protein>
    <submittedName>
        <fullName evidence="1">Uncharacterized protein</fullName>
    </submittedName>
</protein>
<accession>A0A484GGT8</accession>
<feature type="non-terminal residue" evidence="1">
    <location>
        <position position="1"/>
    </location>
</feature>
<gene>
    <name evidence="1" type="ORF">DBR06_SOUSAS20210054</name>
</gene>
<proteinExistence type="predicted"/>
<dbReference type="Proteomes" id="UP000295264">
    <property type="component" value="Unassembled WGS sequence"/>
</dbReference>
<organism evidence="1 2">
    <name type="scientific">Sousa chinensis</name>
    <name type="common">Indo-pacific humpbacked dolphin</name>
    <name type="synonym">Steno chinensis</name>
    <dbReference type="NCBI Taxonomy" id="103600"/>
    <lineage>
        <taxon>Eukaryota</taxon>
        <taxon>Metazoa</taxon>
        <taxon>Chordata</taxon>
        <taxon>Craniata</taxon>
        <taxon>Vertebrata</taxon>
        <taxon>Euteleostomi</taxon>
        <taxon>Mammalia</taxon>
        <taxon>Eutheria</taxon>
        <taxon>Laurasiatheria</taxon>
        <taxon>Artiodactyla</taxon>
        <taxon>Whippomorpha</taxon>
        <taxon>Cetacea</taxon>
        <taxon>Odontoceti</taxon>
        <taxon>Delphinidae</taxon>
        <taxon>Sousa</taxon>
    </lineage>
</organism>
<reference evidence="1 2" key="1">
    <citation type="journal article" date="2018" name="Genomics">
        <title>Molecular footprints of inshore aquatic adaptation in Indo-Pacific humpback dolphin (Sousa chinensis).</title>
        <authorList>
            <person name="Ming Y."/>
            <person name="Jian J."/>
            <person name="Yu F."/>
            <person name="Yu X."/>
            <person name="Wang J."/>
            <person name="Liu W."/>
        </authorList>
    </citation>
    <scope>NUCLEOTIDE SEQUENCE [LARGE SCALE GENOMIC DNA]</scope>
    <source>
        <strain evidence="1">MY-2018</strain>
        <tissue evidence="1">Skin</tissue>
    </source>
</reference>
<sequence length="29" mass="3001">SLVVQWVRLRAANAGAPGSIPGQGTRAHM</sequence>
<dbReference type="AntiFam" id="ANF00010">
    <property type="entry name" value="tRNA translation"/>
</dbReference>
<evidence type="ECO:0000313" key="2">
    <source>
        <dbReference type="Proteomes" id="UP000295264"/>
    </source>
</evidence>
<name>A0A484GGT8_SOUCH</name>
<keyword evidence="2" id="KW-1185">Reference proteome</keyword>
<evidence type="ECO:0000313" key="1">
    <source>
        <dbReference type="EMBL" id="TEA34755.1"/>
    </source>
</evidence>
<dbReference type="EMBL" id="QWLN02008682">
    <property type="protein sequence ID" value="TEA34755.1"/>
    <property type="molecule type" value="Genomic_DNA"/>
</dbReference>